<dbReference type="AlphaFoldDB" id="A0A9P0CL98"/>
<organism evidence="2 3">
    <name type="scientific">Psylliodes chrysocephalus</name>
    <dbReference type="NCBI Taxonomy" id="3402493"/>
    <lineage>
        <taxon>Eukaryota</taxon>
        <taxon>Metazoa</taxon>
        <taxon>Ecdysozoa</taxon>
        <taxon>Arthropoda</taxon>
        <taxon>Hexapoda</taxon>
        <taxon>Insecta</taxon>
        <taxon>Pterygota</taxon>
        <taxon>Neoptera</taxon>
        <taxon>Endopterygota</taxon>
        <taxon>Coleoptera</taxon>
        <taxon>Polyphaga</taxon>
        <taxon>Cucujiformia</taxon>
        <taxon>Chrysomeloidea</taxon>
        <taxon>Chrysomelidae</taxon>
        <taxon>Galerucinae</taxon>
        <taxon>Alticini</taxon>
        <taxon>Psylliodes</taxon>
    </lineage>
</organism>
<evidence type="ECO:0000256" key="1">
    <source>
        <dbReference type="SAM" id="MobiDB-lite"/>
    </source>
</evidence>
<gene>
    <name evidence="2" type="ORF">PSYICH_LOCUS3544</name>
</gene>
<reference evidence="2" key="1">
    <citation type="submission" date="2022-01" db="EMBL/GenBank/DDBJ databases">
        <authorList>
            <person name="King R."/>
        </authorList>
    </citation>
    <scope>NUCLEOTIDE SEQUENCE</scope>
</reference>
<accession>A0A9P0CL98</accession>
<feature type="compositionally biased region" description="Acidic residues" evidence="1">
    <location>
        <begin position="1"/>
        <end position="11"/>
    </location>
</feature>
<sequence length="122" mass="13773">MEEFLSDEDSDDCVRDKNYTASSDDDSSSDSSNDIPQIKKPKLFPNNKDMPSSLKNTSGSSRIDDIIKAVILQYQIAEEESSSEEELGADQDKPLSWKKVDCQKLHNIPCNIQDSGFKNKYF</sequence>
<feature type="compositionally biased region" description="Polar residues" evidence="1">
    <location>
        <begin position="49"/>
        <end position="60"/>
    </location>
</feature>
<dbReference type="OrthoDB" id="8300415at2759"/>
<keyword evidence="3" id="KW-1185">Reference proteome</keyword>
<feature type="region of interest" description="Disordered" evidence="1">
    <location>
        <begin position="1"/>
        <end position="60"/>
    </location>
</feature>
<evidence type="ECO:0000313" key="2">
    <source>
        <dbReference type="EMBL" id="CAH1102163.1"/>
    </source>
</evidence>
<protein>
    <submittedName>
        <fullName evidence="2">Uncharacterized protein</fullName>
    </submittedName>
</protein>
<evidence type="ECO:0000313" key="3">
    <source>
        <dbReference type="Proteomes" id="UP001153636"/>
    </source>
</evidence>
<dbReference type="EMBL" id="OV651824">
    <property type="protein sequence ID" value="CAH1102163.1"/>
    <property type="molecule type" value="Genomic_DNA"/>
</dbReference>
<proteinExistence type="predicted"/>
<dbReference type="Proteomes" id="UP001153636">
    <property type="component" value="Chromosome 12"/>
</dbReference>
<name>A0A9P0CL98_9CUCU</name>